<feature type="region of interest" description="Disordered" evidence="1">
    <location>
        <begin position="171"/>
        <end position="234"/>
    </location>
</feature>
<proteinExistence type="predicted"/>
<protein>
    <submittedName>
        <fullName evidence="2">Uncharacterized protein</fullName>
    </submittedName>
</protein>
<feature type="compositionally biased region" description="Gly residues" evidence="1">
    <location>
        <begin position="222"/>
        <end position="234"/>
    </location>
</feature>
<evidence type="ECO:0000256" key="1">
    <source>
        <dbReference type="SAM" id="MobiDB-lite"/>
    </source>
</evidence>
<evidence type="ECO:0000313" key="2">
    <source>
        <dbReference type="EMBL" id="MDE1462106.1"/>
    </source>
</evidence>
<accession>A0ABT5U7Y3</accession>
<dbReference type="Proteomes" id="UP001528823">
    <property type="component" value="Unassembled WGS sequence"/>
</dbReference>
<evidence type="ECO:0000313" key="3">
    <source>
        <dbReference type="Proteomes" id="UP001528823"/>
    </source>
</evidence>
<sequence length="285" mass="28624">MSETYLNINNNWRSLSQAYVNVQGSWREADVYVNVNGTWKLVSLKRVSWAGGVNFDLFGHILPHVGGASNIEITLTGTFKASSTNSAALSLGTHFAGRKVKIINNALILGKEGAGGPGGNGVKNPNGAGWASNGHGGGVGGTALWINPGHGCKRLEFYNTSGGRIYAGGGGGGGGGGAWSQRRNDGDRHQFTGSGGHGGRGAGSSGYATGGAEGSGRETARGGTGGHGGNYGTTGAGGGRGFSIMQFPKLGSGGAGGTAGIAIHNVGSIALTGYRDTSYIIGRRI</sequence>
<dbReference type="RefSeq" id="WP_274688465.1">
    <property type="nucleotide sequence ID" value="NZ_JAPMOU010000008.1"/>
</dbReference>
<keyword evidence="3" id="KW-1185">Reference proteome</keyword>
<organism evidence="2 3">
    <name type="scientific">Spartinivicinus poritis</name>
    <dbReference type="NCBI Taxonomy" id="2994640"/>
    <lineage>
        <taxon>Bacteria</taxon>
        <taxon>Pseudomonadati</taxon>
        <taxon>Pseudomonadota</taxon>
        <taxon>Gammaproteobacteria</taxon>
        <taxon>Oceanospirillales</taxon>
        <taxon>Zooshikellaceae</taxon>
        <taxon>Spartinivicinus</taxon>
    </lineage>
</organism>
<reference evidence="2 3" key="1">
    <citation type="submission" date="2022-11" db="EMBL/GenBank/DDBJ databases">
        <title>Spartinivicinus poritis sp. nov., isolated from scleractinian coral Porites lutea.</title>
        <authorList>
            <person name="Zhang G."/>
            <person name="Cai L."/>
            <person name="Wei Q."/>
        </authorList>
    </citation>
    <scope>NUCLEOTIDE SEQUENCE [LARGE SCALE GENOMIC DNA]</scope>
    <source>
        <strain evidence="2 3">A2-2</strain>
    </source>
</reference>
<gene>
    <name evidence="2" type="ORF">ORQ98_08990</name>
</gene>
<feature type="compositionally biased region" description="Gly residues" evidence="1">
    <location>
        <begin position="193"/>
        <end position="214"/>
    </location>
</feature>
<name>A0ABT5U7Y3_9GAMM</name>
<dbReference type="EMBL" id="JAPMOU010000008">
    <property type="protein sequence ID" value="MDE1462106.1"/>
    <property type="molecule type" value="Genomic_DNA"/>
</dbReference>
<comment type="caution">
    <text evidence="2">The sequence shown here is derived from an EMBL/GenBank/DDBJ whole genome shotgun (WGS) entry which is preliminary data.</text>
</comment>